<dbReference type="InterPro" id="IPR015919">
    <property type="entry name" value="Cadherin-like_sf"/>
</dbReference>
<dbReference type="PRINTS" id="PR00205">
    <property type="entry name" value="CADHERIN"/>
</dbReference>
<keyword evidence="7" id="KW-1133">Transmembrane helix</keyword>
<evidence type="ECO:0000256" key="1">
    <source>
        <dbReference type="ARBA" id="ARBA00004251"/>
    </source>
</evidence>
<dbReference type="GO" id="GO:0048731">
    <property type="term" value="P:system development"/>
    <property type="evidence" value="ECO:0007669"/>
    <property type="project" value="UniProtKB-ARBA"/>
</dbReference>
<keyword evidence="9" id="KW-1015">Disulfide bond</keyword>
<dbReference type="GO" id="GO:0007156">
    <property type="term" value="P:homophilic cell adhesion via plasma membrane adhesion molecules"/>
    <property type="evidence" value="ECO:0007669"/>
    <property type="project" value="InterPro"/>
</dbReference>
<evidence type="ECO:0000256" key="5">
    <source>
        <dbReference type="ARBA" id="ARBA00022837"/>
    </source>
</evidence>
<dbReference type="GO" id="GO:0048589">
    <property type="term" value="P:developmental growth"/>
    <property type="evidence" value="ECO:0007669"/>
    <property type="project" value="UniProtKB-ARBA"/>
</dbReference>
<dbReference type="AlphaFoldDB" id="A0A7R9HIK0"/>
<feature type="domain" description="Cadherin" evidence="12">
    <location>
        <begin position="429"/>
        <end position="546"/>
    </location>
</feature>
<feature type="domain" description="Cadherin" evidence="12">
    <location>
        <begin position="201"/>
        <end position="322"/>
    </location>
</feature>
<keyword evidence="4" id="KW-0677">Repeat</keyword>
<dbReference type="PANTHER" id="PTHR24026">
    <property type="entry name" value="FAT ATYPICAL CADHERIN-RELATED"/>
    <property type="match status" value="1"/>
</dbReference>
<name>A0A7R9HIK0_9NEOP</name>
<evidence type="ECO:0000256" key="2">
    <source>
        <dbReference type="ARBA" id="ARBA00022536"/>
    </source>
</evidence>
<dbReference type="InterPro" id="IPR020894">
    <property type="entry name" value="Cadherin_CS"/>
</dbReference>
<keyword evidence="8" id="KW-0472">Membrane</keyword>
<keyword evidence="10" id="KW-0325">Glycoprotein</keyword>
<evidence type="ECO:0000256" key="8">
    <source>
        <dbReference type="ARBA" id="ARBA00023136"/>
    </source>
</evidence>
<gene>
    <name evidence="13" type="ORF">TMSB3V08_LOCUS1057</name>
</gene>
<reference evidence="13" key="1">
    <citation type="submission" date="2020-11" db="EMBL/GenBank/DDBJ databases">
        <authorList>
            <person name="Tran Van P."/>
        </authorList>
    </citation>
    <scope>NUCLEOTIDE SEQUENCE</scope>
</reference>
<dbReference type="EMBL" id="OB792753">
    <property type="protein sequence ID" value="CAD7424094.1"/>
    <property type="molecule type" value="Genomic_DNA"/>
</dbReference>
<evidence type="ECO:0000256" key="4">
    <source>
        <dbReference type="ARBA" id="ARBA00022737"/>
    </source>
</evidence>
<evidence type="ECO:0000256" key="7">
    <source>
        <dbReference type="ARBA" id="ARBA00022989"/>
    </source>
</evidence>
<dbReference type="PROSITE" id="PS00232">
    <property type="entry name" value="CADHERIN_1"/>
    <property type="match status" value="3"/>
</dbReference>
<evidence type="ECO:0000256" key="9">
    <source>
        <dbReference type="ARBA" id="ARBA00023157"/>
    </source>
</evidence>
<comment type="subcellular location">
    <subcellularLocation>
        <location evidence="1">Cell membrane</location>
        <topology evidence="1">Single-pass type I membrane protein</topology>
    </subcellularLocation>
</comment>
<evidence type="ECO:0000256" key="10">
    <source>
        <dbReference type="ARBA" id="ARBA00023180"/>
    </source>
</evidence>
<feature type="domain" description="Cadherin" evidence="12">
    <location>
        <begin position="72"/>
        <end position="200"/>
    </location>
</feature>
<organism evidence="13">
    <name type="scientific">Timema monikensis</name>
    <dbReference type="NCBI Taxonomy" id="170555"/>
    <lineage>
        <taxon>Eukaryota</taxon>
        <taxon>Metazoa</taxon>
        <taxon>Ecdysozoa</taxon>
        <taxon>Arthropoda</taxon>
        <taxon>Hexapoda</taxon>
        <taxon>Insecta</taxon>
        <taxon>Pterygota</taxon>
        <taxon>Neoptera</taxon>
        <taxon>Polyneoptera</taxon>
        <taxon>Phasmatodea</taxon>
        <taxon>Timematodea</taxon>
        <taxon>Timematoidea</taxon>
        <taxon>Timematidae</taxon>
        <taxon>Timema</taxon>
    </lineage>
</organism>
<dbReference type="GO" id="GO:0005509">
    <property type="term" value="F:calcium ion binding"/>
    <property type="evidence" value="ECO:0007669"/>
    <property type="project" value="UniProtKB-UniRule"/>
</dbReference>
<dbReference type="InterPro" id="IPR002126">
    <property type="entry name" value="Cadherin-like_dom"/>
</dbReference>
<keyword evidence="3" id="KW-0812">Transmembrane</keyword>
<feature type="domain" description="Cadherin" evidence="12">
    <location>
        <begin position="2"/>
        <end position="71"/>
    </location>
</feature>
<keyword evidence="5 11" id="KW-0106">Calcium</keyword>
<dbReference type="GO" id="GO:0001736">
    <property type="term" value="P:establishment of planar polarity"/>
    <property type="evidence" value="ECO:0007669"/>
    <property type="project" value="UniProtKB-ARBA"/>
</dbReference>
<sequence>MVNYTLGDSFAKSRHFEVRSGTGEVCISGELDFETKEVYEFPVIATDRGGLSTTAMVKIQLTDINDNPPVFYPRQYNVSLREGTAVPAAAVVAVAGSDPDSGRYGALSYRIVAGNEAGMFRIERSSGEIFVSKPAQLSTRQFGASTWRKVVTSLCVFCVLRSRSTYHLNVSVTDGGGLRAPQDAEVFLNVVDPSQTSPVFERTRYSFSVREDVNKGTGIGAVRATVTDSGKCFPRFSCVLPTATTTKSLRSSVRYSIYSGDPEDLFSIDLISGNLRTASLLDHETRQSVLLNVLATSGDPPSYGHTQVIIVIEDVNDNGPEFDSSSVRISVPENAELGIPLYAAHARDKDSGRNGAVRYKLSSSPGTEGLFVIDPRQGHITLSRPLDYETTQRHSLVLTASDSGDPPRSANLTVLVEVQDVNDNPPVFERMEYAISVLESLPVNSQVIQVTAVDLDTGNNARLTYRLFPSNNLTIALTSRDDEKNQEVFGVFPNSGWLYLRRALDRESRDRYIVRVVASDNGSPSGSATARVVVTVLDANDNDPKFSQESYEFWVEENRVRGTTVGQVKATDPDLESNGALRYSIIPSNSSFQINPNTAGYKLTFWSLQHKRRDQVALVYCIASYVKGRYAQETLTSSFSNLLRRSCR</sequence>
<dbReference type="GO" id="GO:0030154">
    <property type="term" value="P:cell differentiation"/>
    <property type="evidence" value="ECO:0007669"/>
    <property type="project" value="UniProtKB-ARBA"/>
</dbReference>
<evidence type="ECO:0000256" key="3">
    <source>
        <dbReference type="ARBA" id="ARBA00022692"/>
    </source>
</evidence>
<dbReference type="CDD" id="cd11304">
    <property type="entry name" value="Cadherin_repeat"/>
    <property type="match status" value="6"/>
</dbReference>
<keyword evidence="6" id="KW-0130">Cell adhesion</keyword>
<dbReference type="GO" id="GO:0048513">
    <property type="term" value="P:animal organ development"/>
    <property type="evidence" value="ECO:0007669"/>
    <property type="project" value="UniProtKB-ARBA"/>
</dbReference>
<keyword evidence="2" id="KW-0245">EGF-like domain</keyword>
<dbReference type="FunFam" id="2.60.40.60:FF:000039">
    <property type="entry name" value="FAT atypical cadherin 3"/>
    <property type="match status" value="1"/>
</dbReference>
<dbReference type="Pfam" id="PF00028">
    <property type="entry name" value="Cadherin"/>
    <property type="match status" value="5"/>
</dbReference>
<protein>
    <recommendedName>
        <fullName evidence="12">Cadherin domain-containing protein</fullName>
    </recommendedName>
</protein>
<dbReference type="Gene3D" id="2.60.40.60">
    <property type="entry name" value="Cadherins"/>
    <property type="match status" value="6"/>
</dbReference>
<dbReference type="SMART" id="SM00112">
    <property type="entry name" value="CA"/>
    <property type="match status" value="5"/>
</dbReference>
<feature type="domain" description="Cadherin" evidence="12">
    <location>
        <begin position="547"/>
        <end position="618"/>
    </location>
</feature>
<evidence type="ECO:0000259" key="12">
    <source>
        <dbReference type="PROSITE" id="PS50268"/>
    </source>
</evidence>
<dbReference type="FunFam" id="2.60.40.60:FF:000020">
    <property type="entry name" value="Dachsous cadherin-related 1b"/>
    <property type="match status" value="1"/>
</dbReference>
<dbReference type="PANTHER" id="PTHR24026:SF126">
    <property type="entry name" value="PROTOCADHERIN FAT 4"/>
    <property type="match status" value="1"/>
</dbReference>
<evidence type="ECO:0000256" key="11">
    <source>
        <dbReference type="PROSITE-ProRule" id="PRU00043"/>
    </source>
</evidence>
<feature type="domain" description="Cadherin" evidence="12">
    <location>
        <begin position="323"/>
        <end position="428"/>
    </location>
</feature>
<evidence type="ECO:0000256" key="6">
    <source>
        <dbReference type="ARBA" id="ARBA00022889"/>
    </source>
</evidence>
<proteinExistence type="predicted"/>
<dbReference type="GO" id="GO:0007163">
    <property type="term" value="P:establishment or maintenance of cell polarity"/>
    <property type="evidence" value="ECO:0007669"/>
    <property type="project" value="UniProtKB-ARBA"/>
</dbReference>
<dbReference type="PROSITE" id="PS50268">
    <property type="entry name" value="CADHERIN_2"/>
    <property type="match status" value="6"/>
</dbReference>
<dbReference type="GO" id="GO:0005886">
    <property type="term" value="C:plasma membrane"/>
    <property type="evidence" value="ECO:0007669"/>
    <property type="project" value="UniProtKB-SubCell"/>
</dbReference>
<evidence type="ECO:0000313" key="13">
    <source>
        <dbReference type="EMBL" id="CAD7424094.1"/>
    </source>
</evidence>
<accession>A0A7R9HIK0</accession>
<dbReference type="SUPFAM" id="SSF49313">
    <property type="entry name" value="Cadherin-like"/>
    <property type="match status" value="6"/>
</dbReference>